<evidence type="ECO:0000313" key="2">
    <source>
        <dbReference type="EMBL" id="CUN55189.1"/>
    </source>
</evidence>
<protein>
    <submittedName>
        <fullName evidence="2">DNA primase (Bacterial type)</fullName>
    </submittedName>
</protein>
<dbReference type="SUPFAM" id="SSF57783">
    <property type="entry name" value="Zinc beta-ribbon"/>
    <property type="match status" value="1"/>
</dbReference>
<dbReference type="Proteomes" id="UP000095746">
    <property type="component" value="Unassembled WGS sequence"/>
</dbReference>
<proteinExistence type="predicted"/>
<dbReference type="EMBL" id="CYZT01000002">
    <property type="protein sequence ID" value="CUN55189.1"/>
    <property type="molecule type" value="Genomic_DNA"/>
</dbReference>
<organism evidence="2 3">
    <name type="scientific">Flavonifractor plautii</name>
    <name type="common">Fusobacterium plautii</name>
    <dbReference type="NCBI Taxonomy" id="292800"/>
    <lineage>
        <taxon>Bacteria</taxon>
        <taxon>Bacillati</taxon>
        <taxon>Bacillota</taxon>
        <taxon>Clostridia</taxon>
        <taxon>Eubacteriales</taxon>
        <taxon>Oscillospiraceae</taxon>
        <taxon>Flavonifractor</taxon>
    </lineage>
</organism>
<gene>
    <name evidence="2" type="ORF">ERS852411_00083</name>
</gene>
<name>A0A173XU34_FLAPL</name>
<feature type="domain" description="DUF3991" evidence="1">
    <location>
        <begin position="131"/>
        <end position="201"/>
    </location>
</feature>
<dbReference type="GO" id="GO:0006260">
    <property type="term" value="P:DNA replication"/>
    <property type="evidence" value="ECO:0007669"/>
    <property type="project" value="InterPro"/>
</dbReference>
<dbReference type="GO" id="GO:0008270">
    <property type="term" value="F:zinc ion binding"/>
    <property type="evidence" value="ECO:0007669"/>
    <property type="project" value="InterPro"/>
</dbReference>
<evidence type="ECO:0000259" key="1">
    <source>
        <dbReference type="Pfam" id="PF13154"/>
    </source>
</evidence>
<evidence type="ECO:0000313" key="3">
    <source>
        <dbReference type="Proteomes" id="UP000095746"/>
    </source>
</evidence>
<accession>A0A173XU34</accession>
<dbReference type="Pfam" id="PF13154">
    <property type="entry name" value="DUF3991"/>
    <property type="match status" value="1"/>
</dbReference>
<dbReference type="AlphaFoldDB" id="A0A173XU34"/>
<dbReference type="Gene3D" id="3.90.580.10">
    <property type="entry name" value="Zinc finger, CHC2-type domain"/>
    <property type="match status" value="1"/>
</dbReference>
<dbReference type="InterPro" id="IPR025054">
    <property type="entry name" value="DUF3991"/>
</dbReference>
<dbReference type="GO" id="GO:0003677">
    <property type="term" value="F:DNA binding"/>
    <property type="evidence" value="ECO:0007669"/>
    <property type="project" value="InterPro"/>
</dbReference>
<reference evidence="2 3" key="1">
    <citation type="submission" date="2015-09" db="EMBL/GenBank/DDBJ databases">
        <authorList>
            <consortium name="Pathogen Informatics"/>
        </authorList>
    </citation>
    <scope>NUCLEOTIDE SEQUENCE [LARGE SCALE GENOMIC DNA]</scope>
    <source>
        <strain evidence="2 3">2789STDY5608854</strain>
    </source>
</reference>
<dbReference type="InterPro" id="IPR036977">
    <property type="entry name" value="DNA_primase_Znf_CHC2"/>
</dbReference>
<sequence>MRRSAAAYQKFTEDEIRQANSVDILSLARGYGYEPEKAGRKAVHMKHSGGLYIFPENNRFFQWTGPDDGVKGGAIDFVMREENLSFPEAVGKLIGKEFSPSVKQVVPYEKKEREPLVLPEKADNMKRAYWYLVSVRGISPKIVSHFMNRKMIYQEKKYGNCVFVGYDAEGTARYCSMRAARDNSSFKMDATGSDKSYPFFHEGKTDLLIVTEAPIDLMSHASIAADFYGRDWMQDHRISTGCLWNGAIDRYLEGHPQIKRLVFAVDNDYLARDKNGQLRNWGQLTAAKWMKAYTEKGYACAVHVPHLNDFNTDLVEMRKGRSVEDLDRQRMAELETAFEQSAEEEPEQGMEV</sequence>